<dbReference type="Pfam" id="PF13676">
    <property type="entry name" value="TIR_2"/>
    <property type="match status" value="1"/>
</dbReference>
<evidence type="ECO:0000313" key="4">
    <source>
        <dbReference type="Proteomes" id="UP000183788"/>
    </source>
</evidence>
<evidence type="ECO:0000313" key="2">
    <source>
        <dbReference type="EMBL" id="SFW11713.1"/>
    </source>
</evidence>
<dbReference type="Proteomes" id="UP000183788">
    <property type="component" value="Unassembled WGS sequence"/>
</dbReference>
<dbReference type="STRING" id="1004.SAMN05661012_00005"/>
<keyword evidence="3" id="KW-0675">Receptor</keyword>
<dbReference type="GO" id="GO:0007165">
    <property type="term" value="P:signal transduction"/>
    <property type="evidence" value="ECO:0007669"/>
    <property type="project" value="InterPro"/>
</dbReference>
<sequence>MSIITRSQLATIAQNKAGYKGLRDVVNENRQFSRSSQTTSIFLSHAHTDKEMIEQAVTFFRTLGIAVYIDWMDHTMPERPNGETASNIKSKIQLNDKFVLLATNAAVASKWCNWEVGIADPYKSGSKKMALFPLADNSGTWNGNEYLQIYPRIESSSYYANSFSVIYPDGTSESIESWLRK</sequence>
<dbReference type="SUPFAM" id="SSF52200">
    <property type="entry name" value="Toll/Interleukin receptor TIR domain"/>
    <property type="match status" value="1"/>
</dbReference>
<organism evidence="2 4">
    <name type="scientific">Chitinophaga sancti</name>
    <dbReference type="NCBI Taxonomy" id="1004"/>
    <lineage>
        <taxon>Bacteria</taxon>
        <taxon>Pseudomonadati</taxon>
        <taxon>Bacteroidota</taxon>
        <taxon>Chitinophagia</taxon>
        <taxon>Chitinophagales</taxon>
        <taxon>Chitinophagaceae</taxon>
        <taxon>Chitinophaga</taxon>
    </lineage>
</organism>
<evidence type="ECO:0000313" key="5">
    <source>
        <dbReference type="Proteomes" id="UP001326715"/>
    </source>
</evidence>
<feature type="domain" description="TIR" evidence="1">
    <location>
        <begin position="41"/>
        <end position="134"/>
    </location>
</feature>
<dbReference type="InterPro" id="IPR035897">
    <property type="entry name" value="Toll_tir_struct_dom_sf"/>
</dbReference>
<reference evidence="2 4" key="1">
    <citation type="submission" date="2016-11" db="EMBL/GenBank/DDBJ databases">
        <authorList>
            <person name="Jaros S."/>
            <person name="Januszkiewicz K."/>
            <person name="Wedrychowicz H."/>
        </authorList>
    </citation>
    <scope>NUCLEOTIDE SEQUENCE [LARGE SCALE GENOMIC DNA]</scope>
    <source>
        <strain evidence="2 4">DSM 784</strain>
    </source>
</reference>
<evidence type="ECO:0000313" key="3">
    <source>
        <dbReference type="EMBL" id="WQG89325.1"/>
    </source>
</evidence>
<gene>
    <name evidence="2" type="ORF">SAMN05661012_00005</name>
    <name evidence="3" type="ORF">SR876_30810</name>
</gene>
<dbReference type="RefSeq" id="WP_177318508.1">
    <property type="nucleotide sequence ID" value="NZ_CP139972.1"/>
</dbReference>
<keyword evidence="5" id="KW-1185">Reference proteome</keyword>
<dbReference type="Proteomes" id="UP001326715">
    <property type="component" value="Chromosome"/>
</dbReference>
<protein>
    <submittedName>
        <fullName evidence="2">TIR domain-containing protein</fullName>
    </submittedName>
    <submittedName>
        <fullName evidence="3">Toll/interleukin-1 receptor domain-containing protein</fullName>
    </submittedName>
</protein>
<accession>A0A1K1LLD1</accession>
<name>A0A1K1LLD1_9BACT</name>
<reference evidence="3 5" key="2">
    <citation type="submission" date="2023-11" db="EMBL/GenBank/DDBJ databases">
        <title>MicrobeMod: A computational toolkit for identifying prokaryotic methylation and restriction-modification with nanopore sequencing.</title>
        <authorList>
            <person name="Crits-Christoph A."/>
            <person name="Kang S.C."/>
            <person name="Lee H."/>
            <person name="Ostrov N."/>
        </authorList>
    </citation>
    <scope>NUCLEOTIDE SEQUENCE [LARGE SCALE GENOMIC DNA]</scope>
    <source>
        <strain evidence="3 5">ATCC 23090</strain>
    </source>
</reference>
<proteinExistence type="predicted"/>
<dbReference type="InterPro" id="IPR000157">
    <property type="entry name" value="TIR_dom"/>
</dbReference>
<dbReference type="EMBL" id="CP140154">
    <property type="protein sequence ID" value="WQG89325.1"/>
    <property type="molecule type" value="Genomic_DNA"/>
</dbReference>
<dbReference type="Gene3D" id="3.40.50.10140">
    <property type="entry name" value="Toll/interleukin-1 receptor homology (TIR) domain"/>
    <property type="match status" value="1"/>
</dbReference>
<dbReference type="AlphaFoldDB" id="A0A1K1LLD1"/>
<dbReference type="EMBL" id="FPIZ01000001">
    <property type="protein sequence ID" value="SFW11713.1"/>
    <property type="molecule type" value="Genomic_DNA"/>
</dbReference>
<evidence type="ECO:0000259" key="1">
    <source>
        <dbReference type="Pfam" id="PF13676"/>
    </source>
</evidence>